<feature type="transmembrane region" description="Helical" evidence="1">
    <location>
        <begin position="7"/>
        <end position="29"/>
    </location>
</feature>
<feature type="transmembrane region" description="Helical" evidence="1">
    <location>
        <begin position="171"/>
        <end position="190"/>
    </location>
</feature>
<evidence type="ECO:0000256" key="1">
    <source>
        <dbReference type="SAM" id="Phobius"/>
    </source>
</evidence>
<feature type="transmembrane region" description="Helical" evidence="1">
    <location>
        <begin position="144"/>
        <end position="165"/>
    </location>
</feature>
<evidence type="ECO:0000259" key="2">
    <source>
        <dbReference type="Pfam" id="PF09335"/>
    </source>
</evidence>
<keyword evidence="1" id="KW-0812">Transmembrane</keyword>
<protein>
    <recommendedName>
        <fullName evidence="2">VTT domain-containing protein</fullName>
    </recommendedName>
</protein>
<keyword evidence="4" id="KW-1185">Reference proteome</keyword>
<dbReference type="Proteomes" id="UP000254771">
    <property type="component" value="Unassembled WGS sequence"/>
</dbReference>
<dbReference type="Pfam" id="PF09335">
    <property type="entry name" value="VTT_dom"/>
    <property type="match status" value="1"/>
</dbReference>
<evidence type="ECO:0000313" key="4">
    <source>
        <dbReference type="Proteomes" id="UP000254771"/>
    </source>
</evidence>
<reference evidence="3 4" key="1">
    <citation type="journal article" date="2018" name="ISME J.">
        <title>Endosymbiont genomes yield clues of tubeworm success.</title>
        <authorList>
            <person name="Li Y."/>
            <person name="Liles M.R."/>
            <person name="Halanych K.M."/>
        </authorList>
    </citation>
    <scope>NUCLEOTIDE SEQUENCE [LARGE SCALE GENOMIC DNA]</scope>
    <source>
        <strain evidence="3">A1462</strain>
    </source>
</reference>
<evidence type="ECO:0000313" key="3">
    <source>
        <dbReference type="EMBL" id="RDH88497.1"/>
    </source>
</evidence>
<dbReference type="EMBL" id="QFXE01000001">
    <property type="protein sequence ID" value="RDH88497.1"/>
    <property type="molecule type" value="Genomic_DNA"/>
</dbReference>
<feature type="transmembrane region" description="Helical" evidence="1">
    <location>
        <begin position="115"/>
        <end position="137"/>
    </location>
</feature>
<comment type="caution">
    <text evidence="3">The sequence shown here is derived from an EMBL/GenBank/DDBJ whole genome shotgun (WGS) entry which is preliminary data.</text>
</comment>
<organism evidence="3 4">
    <name type="scientific">endosymbiont of Escarpia spicata</name>
    <dbReference type="NCBI Taxonomy" id="2200908"/>
    <lineage>
        <taxon>Bacteria</taxon>
        <taxon>Pseudomonadati</taxon>
        <taxon>Pseudomonadota</taxon>
        <taxon>Gammaproteobacteria</taxon>
        <taxon>sulfur-oxidizing symbionts</taxon>
    </lineage>
</organism>
<accession>A0A370DTD7</accession>
<feature type="transmembrane region" description="Helical" evidence="1">
    <location>
        <begin position="41"/>
        <end position="61"/>
    </location>
</feature>
<sequence>MRLHKQQILVITLALLIPIIPFVVIGELPGEQWLSATDDNAFYFGLTGAGLLASDILLPIPSSIVGTMLGARLGIIPGWLWCWLGLMLGNTFGWLAGRMLFSRPDRELPEAPTLVILAISRPVPVLAEAVAFAAGAGGMSLRHFFLVTLIANGLISLVLAGNGATLLPDSFLGPGLLIPLGLPVITWLVWRRYRKRSDDSRNGAHSAPYRE</sequence>
<keyword evidence="1" id="KW-0472">Membrane</keyword>
<keyword evidence="1" id="KW-1133">Transmembrane helix</keyword>
<dbReference type="GO" id="GO:0005886">
    <property type="term" value="C:plasma membrane"/>
    <property type="evidence" value="ECO:0007669"/>
    <property type="project" value="UniProtKB-ARBA"/>
</dbReference>
<feature type="transmembrane region" description="Helical" evidence="1">
    <location>
        <begin position="73"/>
        <end position="95"/>
    </location>
</feature>
<proteinExistence type="predicted"/>
<feature type="domain" description="VTT" evidence="2">
    <location>
        <begin position="60"/>
        <end position="162"/>
    </location>
</feature>
<dbReference type="AlphaFoldDB" id="A0A370DTD7"/>
<gene>
    <name evidence="3" type="ORF">DIZ78_00750</name>
</gene>
<dbReference type="InterPro" id="IPR032816">
    <property type="entry name" value="VTT_dom"/>
</dbReference>
<name>A0A370DTD7_9GAMM</name>